<sequence>MGEFALEYSLSVEVFDAHQSQFKKVLHNVQGSVRRGEMLAVMGPSGSGKTTLLNTLAGNAGNVYGWINIEGQRATKQLQKHIGYVLQEDSFLANLTLKETLIFMAIVKMERKISFKDRKARVDELIKALGLEVCCNTIMGGPGGRGLSGGEKKRANIACEMLAEPSILLLDEPTSGLDSTYAFTMIKQLRNLCTKRGISIVASIHQPSSELFNSFDSLLALSLGRTVYSGPINGLVGYLANCGLPCPAYYNPADHLMNKSVEEASSSKLMKLWGERQNPVNLNGSIVRNGFSDVFDSNQPVKHMSATHKFNLCHRTHYPNSWFVQFAAILWRTFKNSKTLIVSTHMISTMIAIGFILGVTYFRMPHTEANVNDRYGILFFLFIYVLFMSAFSNLITFAAERNVVDKERASGLYHISAYYVAKSLAELPIQFFLPSLFFNICYWLSGVAWLPEDLGLYFALWLVLLLLVTTGSSVGSFFGAYFIDTSISILYMPVLVLAWMLFGGFYSRNFPDWLNWLTYISPVNYGFDASLQLIFTENMIIQCRPNNNSLFADCNQGLVTNITGLDVLARGDITIDFPLWLNILLLLLTIVLFRLLAYLSIRFLNRPNNLITRTKQKITNIFWKQYNTLKEKLLHGCSRRYTYQTQV</sequence>
<evidence type="ECO:0000256" key="8">
    <source>
        <dbReference type="ARBA" id="ARBA00023136"/>
    </source>
</evidence>
<feature type="transmembrane region" description="Helical" evidence="9">
    <location>
        <begin position="579"/>
        <end position="601"/>
    </location>
</feature>
<dbReference type="InterPro" id="IPR013525">
    <property type="entry name" value="ABC2_TM"/>
</dbReference>
<keyword evidence="6" id="KW-0067">ATP-binding</keyword>
<comment type="subcellular location">
    <subcellularLocation>
        <location evidence="1">Membrane</location>
        <topology evidence="1">Multi-pass membrane protein</topology>
    </subcellularLocation>
</comment>
<dbReference type="PROSITE" id="PS50893">
    <property type="entry name" value="ABC_TRANSPORTER_2"/>
    <property type="match status" value="1"/>
</dbReference>
<evidence type="ECO:0000313" key="12">
    <source>
        <dbReference type="Proteomes" id="UP001165289"/>
    </source>
</evidence>
<evidence type="ECO:0000256" key="4">
    <source>
        <dbReference type="ARBA" id="ARBA00022692"/>
    </source>
</evidence>
<dbReference type="GO" id="GO:0005886">
    <property type="term" value="C:plasma membrane"/>
    <property type="evidence" value="ECO:0007669"/>
    <property type="project" value="TreeGrafter"/>
</dbReference>
<feature type="transmembrane region" description="Helical" evidence="9">
    <location>
        <begin position="489"/>
        <end position="507"/>
    </location>
</feature>
<evidence type="ECO:0000259" key="10">
    <source>
        <dbReference type="PROSITE" id="PS50893"/>
    </source>
</evidence>
<accession>A0AAV7K7I0</accession>
<feature type="transmembrane region" description="Helical" evidence="9">
    <location>
        <begin position="431"/>
        <end position="450"/>
    </location>
</feature>
<keyword evidence="4 9" id="KW-0812">Transmembrane</keyword>
<dbReference type="Pfam" id="PF00005">
    <property type="entry name" value="ABC_tran"/>
    <property type="match status" value="1"/>
</dbReference>
<gene>
    <name evidence="11" type="ORF">LOD99_70</name>
</gene>
<dbReference type="AlphaFoldDB" id="A0AAV7K7I0"/>
<evidence type="ECO:0000256" key="1">
    <source>
        <dbReference type="ARBA" id="ARBA00004141"/>
    </source>
</evidence>
<keyword evidence="7 9" id="KW-1133">Transmembrane helix</keyword>
<keyword evidence="8 9" id="KW-0472">Membrane</keyword>
<dbReference type="InterPro" id="IPR050352">
    <property type="entry name" value="ABCG_transporters"/>
</dbReference>
<comment type="caution">
    <text evidence="11">The sequence shown here is derived from an EMBL/GenBank/DDBJ whole genome shotgun (WGS) entry which is preliminary data.</text>
</comment>
<dbReference type="PANTHER" id="PTHR48041:SF63">
    <property type="entry name" value="EARLY GENE AT 23, ISOFORM C"/>
    <property type="match status" value="1"/>
</dbReference>
<dbReference type="Gene3D" id="3.40.50.300">
    <property type="entry name" value="P-loop containing nucleotide triphosphate hydrolases"/>
    <property type="match status" value="1"/>
</dbReference>
<dbReference type="SMART" id="SM00382">
    <property type="entry name" value="AAA"/>
    <property type="match status" value="1"/>
</dbReference>
<dbReference type="Pfam" id="PF19055">
    <property type="entry name" value="ABC2_membrane_7"/>
    <property type="match status" value="1"/>
</dbReference>
<feature type="transmembrane region" description="Helical" evidence="9">
    <location>
        <begin position="340"/>
        <end position="363"/>
    </location>
</feature>
<evidence type="ECO:0000256" key="2">
    <source>
        <dbReference type="ARBA" id="ARBA00005814"/>
    </source>
</evidence>
<dbReference type="EMBL" id="JAKMXF010000111">
    <property type="protein sequence ID" value="KAI6657322.1"/>
    <property type="molecule type" value="Genomic_DNA"/>
</dbReference>
<organism evidence="11 12">
    <name type="scientific">Oopsacas minuta</name>
    <dbReference type="NCBI Taxonomy" id="111878"/>
    <lineage>
        <taxon>Eukaryota</taxon>
        <taxon>Metazoa</taxon>
        <taxon>Porifera</taxon>
        <taxon>Hexactinellida</taxon>
        <taxon>Hexasterophora</taxon>
        <taxon>Lyssacinosida</taxon>
        <taxon>Leucopsacidae</taxon>
        <taxon>Oopsacas</taxon>
    </lineage>
</organism>
<dbReference type="GO" id="GO:0005524">
    <property type="term" value="F:ATP binding"/>
    <property type="evidence" value="ECO:0007669"/>
    <property type="project" value="UniProtKB-KW"/>
</dbReference>
<dbReference type="GO" id="GO:0140359">
    <property type="term" value="F:ABC-type transporter activity"/>
    <property type="evidence" value="ECO:0007669"/>
    <property type="project" value="InterPro"/>
</dbReference>
<evidence type="ECO:0000256" key="6">
    <source>
        <dbReference type="ARBA" id="ARBA00022840"/>
    </source>
</evidence>
<evidence type="ECO:0000256" key="9">
    <source>
        <dbReference type="SAM" id="Phobius"/>
    </source>
</evidence>
<dbReference type="InterPro" id="IPR017871">
    <property type="entry name" value="ABC_transporter-like_CS"/>
</dbReference>
<feature type="domain" description="ABC transporter" evidence="10">
    <location>
        <begin position="9"/>
        <end position="248"/>
    </location>
</feature>
<evidence type="ECO:0000256" key="3">
    <source>
        <dbReference type="ARBA" id="ARBA00022448"/>
    </source>
</evidence>
<evidence type="ECO:0000256" key="5">
    <source>
        <dbReference type="ARBA" id="ARBA00022741"/>
    </source>
</evidence>
<feature type="transmembrane region" description="Helical" evidence="9">
    <location>
        <begin position="456"/>
        <end position="482"/>
    </location>
</feature>
<dbReference type="GO" id="GO:0016887">
    <property type="term" value="F:ATP hydrolysis activity"/>
    <property type="evidence" value="ECO:0007669"/>
    <property type="project" value="InterPro"/>
</dbReference>
<dbReference type="InterPro" id="IPR027417">
    <property type="entry name" value="P-loop_NTPase"/>
</dbReference>
<comment type="similarity">
    <text evidence="2">Belongs to the ABC transporter superfamily. ABCG family. Eye pigment precursor importer (TC 3.A.1.204) subfamily.</text>
</comment>
<proteinExistence type="inferred from homology"/>
<dbReference type="SUPFAM" id="SSF52540">
    <property type="entry name" value="P-loop containing nucleoside triphosphate hydrolases"/>
    <property type="match status" value="1"/>
</dbReference>
<dbReference type="Pfam" id="PF01061">
    <property type="entry name" value="ABC2_membrane"/>
    <property type="match status" value="1"/>
</dbReference>
<reference evidence="11 12" key="1">
    <citation type="journal article" date="2023" name="BMC Biol.">
        <title>The compact genome of the sponge Oopsacas minuta (Hexactinellida) is lacking key metazoan core genes.</title>
        <authorList>
            <person name="Santini S."/>
            <person name="Schenkelaars Q."/>
            <person name="Jourda C."/>
            <person name="Duchesne M."/>
            <person name="Belahbib H."/>
            <person name="Rocher C."/>
            <person name="Selva M."/>
            <person name="Riesgo A."/>
            <person name="Vervoort M."/>
            <person name="Leys S.P."/>
            <person name="Kodjabachian L."/>
            <person name="Le Bivic A."/>
            <person name="Borchiellini C."/>
            <person name="Claverie J.M."/>
            <person name="Renard E."/>
        </authorList>
    </citation>
    <scope>NUCLEOTIDE SEQUENCE [LARGE SCALE GENOMIC DNA]</scope>
    <source>
        <strain evidence="11">SPO-2</strain>
    </source>
</reference>
<name>A0AAV7K7I0_9METZ</name>
<dbReference type="InterPro" id="IPR003593">
    <property type="entry name" value="AAA+_ATPase"/>
</dbReference>
<feature type="transmembrane region" description="Helical" evidence="9">
    <location>
        <begin position="375"/>
        <end position="399"/>
    </location>
</feature>
<keyword evidence="3" id="KW-0813">Transport</keyword>
<dbReference type="Proteomes" id="UP001165289">
    <property type="component" value="Unassembled WGS sequence"/>
</dbReference>
<keyword evidence="5" id="KW-0547">Nucleotide-binding</keyword>
<dbReference type="InterPro" id="IPR043926">
    <property type="entry name" value="ABCG_dom"/>
</dbReference>
<evidence type="ECO:0000313" key="11">
    <source>
        <dbReference type="EMBL" id="KAI6657322.1"/>
    </source>
</evidence>
<protein>
    <recommendedName>
        <fullName evidence="10">ABC transporter domain-containing protein</fullName>
    </recommendedName>
</protein>
<keyword evidence="12" id="KW-1185">Reference proteome</keyword>
<evidence type="ECO:0000256" key="7">
    <source>
        <dbReference type="ARBA" id="ARBA00022989"/>
    </source>
</evidence>
<dbReference type="PROSITE" id="PS00211">
    <property type="entry name" value="ABC_TRANSPORTER_1"/>
    <property type="match status" value="1"/>
</dbReference>
<dbReference type="PANTHER" id="PTHR48041">
    <property type="entry name" value="ABC TRANSPORTER G FAMILY MEMBER 28"/>
    <property type="match status" value="1"/>
</dbReference>
<dbReference type="InterPro" id="IPR003439">
    <property type="entry name" value="ABC_transporter-like_ATP-bd"/>
</dbReference>